<organism evidence="2 3">
    <name type="scientific">Methylobacterium indicum</name>
    <dbReference type="NCBI Taxonomy" id="1775910"/>
    <lineage>
        <taxon>Bacteria</taxon>
        <taxon>Pseudomonadati</taxon>
        <taxon>Pseudomonadota</taxon>
        <taxon>Alphaproteobacteria</taxon>
        <taxon>Hyphomicrobiales</taxon>
        <taxon>Methylobacteriaceae</taxon>
        <taxon>Methylobacterium</taxon>
    </lineage>
</organism>
<proteinExistence type="predicted"/>
<dbReference type="Pfam" id="PF05899">
    <property type="entry name" value="Cupin_3"/>
    <property type="match status" value="1"/>
</dbReference>
<dbReference type="InterPro" id="IPR014710">
    <property type="entry name" value="RmlC-like_jellyroll"/>
</dbReference>
<evidence type="ECO:0000259" key="1">
    <source>
        <dbReference type="Pfam" id="PF05899"/>
    </source>
</evidence>
<dbReference type="AlphaFoldDB" id="A0A8H8WQL1"/>
<dbReference type="EMBL" id="AP024145">
    <property type="protein sequence ID" value="BCM82528.1"/>
    <property type="molecule type" value="Genomic_DNA"/>
</dbReference>
<gene>
    <name evidence="2" type="ORF">mvi_09890</name>
</gene>
<dbReference type="Proteomes" id="UP000663508">
    <property type="component" value="Chromosome"/>
</dbReference>
<dbReference type="KEGG" id="mind:mvi_09890"/>
<dbReference type="PANTHER" id="PTHR40943">
    <property type="entry name" value="CYTOPLASMIC PROTEIN-RELATED"/>
    <property type="match status" value="1"/>
</dbReference>
<sequence>MPAPAATVRSFHDLRVFARDAVPASGGAWLAGGHAMPLGDPRLRLAAVTVPAGTGAVTAVAADTFAIVVAGDLAITGADGATETYGTDDSLVLPMGAGFSWSSADGARVVVMAYAAQEGTGRGPVRIDREAELVRSNPPAADLLVGETPSCRNHTDFTSADGTYLCGVWDSTPYHRRPMRYRHHELMHLLAGSVTFVDEAGRTATFAKGDIFLVEAGASCSWESREDVAKVYAIHRPA</sequence>
<dbReference type="InterPro" id="IPR011051">
    <property type="entry name" value="RmlC_Cupin_sf"/>
</dbReference>
<dbReference type="RefSeq" id="WP_207181697.1">
    <property type="nucleotide sequence ID" value="NZ_AP024145.1"/>
</dbReference>
<name>A0A8H8WQL1_9HYPH</name>
<dbReference type="Gene3D" id="2.60.120.10">
    <property type="entry name" value="Jelly Rolls"/>
    <property type="match status" value="2"/>
</dbReference>
<feature type="domain" description="(S)-ureidoglycine aminohydrolase cupin" evidence="1">
    <location>
        <begin position="159"/>
        <end position="232"/>
    </location>
</feature>
<dbReference type="CDD" id="cd02227">
    <property type="entry name" value="cupin_TM1112-like"/>
    <property type="match status" value="1"/>
</dbReference>
<dbReference type="InterPro" id="IPR008579">
    <property type="entry name" value="UGlyAH_Cupin_dom"/>
</dbReference>
<evidence type="ECO:0000313" key="3">
    <source>
        <dbReference type="Proteomes" id="UP000663508"/>
    </source>
</evidence>
<accession>A0A8H8WQL1</accession>
<dbReference type="PANTHER" id="PTHR40943:SF1">
    <property type="entry name" value="CYTOPLASMIC PROTEIN"/>
    <property type="match status" value="1"/>
</dbReference>
<protein>
    <recommendedName>
        <fullName evidence="1">(S)-ureidoglycine aminohydrolase cupin domain-containing protein</fullName>
    </recommendedName>
</protein>
<reference evidence="2" key="1">
    <citation type="submission" date="2020-11" db="EMBL/GenBank/DDBJ databases">
        <title>Complete genome sequence of a novel pathogenic Methylobacterium strain isolated from rice in Vietnam.</title>
        <authorList>
            <person name="Lai K."/>
            <person name="Okazaki S."/>
            <person name="Higashi K."/>
            <person name="Mori H."/>
            <person name="Toyoda A."/>
            <person name="Kurokawa K."/>
        </authorList>
    </citation>
    <scope>NUCLEOTIDE SEQUENCE</scope>
    <source>
        <strain evidence="2">VL1</strain>
    </source>
</reference>
<evidence type="ECO:0000313" key="2">
    <source>
        <dbReference type="EMBL" id="BCM82528.1"/>
    </source>
</evidence>
<dbReference type="SUPFAM" id="SSF51182">
    <property type="entry name" value="RmlC-like cupins"/>
    <property type="match status" value="2"/>
</dbReference>